<gene>
    <name evidence="1" type="ORF">EMCG_08654</name>
</gene>
<reference evidence="2" key="1">
    <citation type="journal article" date="2015" name="PLoS Genet.">
        <title>The dynamic genome and transcriptome of the human fungal pathogen Blastomyces and close relative Emmonsia.</title>
        <authorList>
            <person name="Munoz J.F."/>
            <person name="Gauthier G.M."/>
            <person name="Desjardins C.A."/>
            <person name="Gallo J.E."/>
            <person name="Holder J."/>
            <person name="Sullivan T.D."/>
            <person name="Marty A.J."/>
            <person name="Carmen J.C."/>
            <person name="Chen Z."/>
            <person name="Ding L."/>
            <person name="Gujja S."/>
            <person name="Magrini V."/>
            <person name="Misas E."/>
            <person name="Mitreva M."/>
            <person name="Priest M."/>
            <person name="Saif S."/>
            <person name="Whiston E.A."/>
            <person name="Young S."/>
            <person name="Zeng Q."/>
            <person name="Goldman W.E."/>
            <person name="Mardis E.R."/>
            <person name="Taylor J.W."/>
            <person name="McEwen J.G."/>
            <person name="Clay O.K."/>
            <person name="Klein B.S."/>
            <person name="Cuomo C.A."/>
        </authorList>
    </citation>
    <scope>NUCLEOTIDE SEQUENCE [LARGE SCALE GENOMIC DNA]</scope>
    <source>
        <strain evidence="2">UAMH 3008</strain>
    </source>
</reference>
<dbReference type="EMBL" id="LCZI01000627">
    <property type="protein sequence ID" value="KKZ65515.1"/>
    <property type="molecule type" value="Genomic_DNA"/>
</dbReference>
<dbReference type="VEuPathDB" id="FungiDB:EMCG_08654"/>
<accession>A0A0G2I5K7</accession>
<dbReference type="Proteomes" id="UP000034164">
    <property type="component" value="Unassembled WGS sequence"/>
</dbReference>
<evidence type="ECO:0000313" key="1">
    <source>
        <dbReference type="EMBL" id="KKZ65515.1"/>
    </source>
</evidence>
<sequence length="98" mass="10877">MTKPLENQIIDAVENSYANRDTDRSRYRPPQPKSIKRSIAVFFEGPTEFGLHCPYTALIPFHVSNGVTIGGIQLEEKYCYDIFGKCTLNVPVGGKVGA</sequence>
<name>A0A0G2I5K7_9EURO</name>
<proteinExistence type="predicted"/>
<protein>
    <submittedName>
        <fullName evidence="1">Uncharacterized protein</fullName>
    </submittedName>
</protein>
<organism evidence="1 2">
    <name type="scientific">[Emmonsia] crescens</name>
    <dbReference type="NCBI Taxonomy" id="73230"/>
    <lineage>
        <taxon>Eukaryota</taxon>
        <taxon>Fungi</taxon>
        <taxon>Dikarya</taxon>
        <taxon>Ascomycota</taxon>
        <taxon>Pezizomycotina</taxon>
        <taxon>Eurotiomycetes</taxon>
        <taxon>Eurotiomycetidae</taxon>
        <taxon>Onygenales</taxon>
        <taxon>Ajellomycetaceae</taxon>
        <taxon>Emergomyces</taxon>
    </lineage>
</organism>
<comment type="caution">
    <text evidence="1">The sequence shown here is derived from an EMBL/GenBank/DDBJ whole genome shotgun (WGS) entry which is preliminary data.</text>
</comment>
<evidence type="ECO:0000313" key="2">
    <source>
        <dbReference type="Proteomes" id="UP000034164"/>
    </source>
</evidence>
<dbReference type="AlphaFoldDB" id="A0A0G2I5K7"/>